<dbReference type="EMBL" id="LZEX01000001">
    <property type="protein sequence ID" value="OBU11203.1"/>
    <property type="molecule type" value="Genomic_DNA"/>
</dbReference>
<evidence type="ECO:0000313" key="2">
    <source>
        <dbReference type="Proteomes" id="UP000092247"/>
    </source>
</evidence>
<protein>
    <submittedName>
        <fullName evidence="1">Addiction module toxin RelE</fullName>
    </submittedName>
</protein>
<dbReference type="AlphaFoldDB" id="A0A1B8HP90"/>
<organism evidence="1 2">
    <name type="scientific">Morganella psychrotolerans</name>
    <dbReference type="NCBI Taxonomy" id="368603"/>
    <lineage>
        <taxon>Bacteria</taxon>
        <taxon>Pseudomonadati</taxon>
        <taxon>Pseudomonadota</taxon>
        <taxon>Gammaproteobacteria</taxon>
        <taxon>Enterobacterales</taxon>
        <taxon>Morganellaceae</taxon>
        <taxon>Morganella</taxon>
    </lineage>
</organism>
<dbReference type="RefSeq" id="WP_067420287.1">
    <property type="nucleotide sequence ID" value="NZ_LZEX01000001.1"/>
</dbReference>
<reference evidence="1 2" key="1">
    <citation type="submission" date="2016-06" db="EMBL/GenBank/DDBJ databases">
        <authorList>
            <person name="Kjaerup R.B."/>
            <person name="Dalgaard T.S."/>
            <person name="Juul-Madsen H.R."/>
        </authorList>
    </citation>
    <scope>NUCLEOTIDE SEQUENCE [LARGE SCALE GENOMIC DNA]</scope>
    <source>
        <strain evidence="1 2">GCSL-Mp3</strain>
    </source>
</reference>
<gene>
    <name evidence="1" type="ORF">AYY17_00100</name>
</gene>
<accession>A0A1B8HP90</accession>
<dbReference type="Proteomes" id="UP000092247">
    <property type="component" value="Unassembled WGS sequence"/>
</dbReference>
<sequence length="115" mass="13274">MWTVILTDYFDTWLSGQDIHTREKILISLGNLEVYGPLLARPYVDTIKGSQYLNMKELRIQHTGRAIRAFFAFDSKRQAIVLCAGDKSKDKKFYQTMIRIADEQFSSYLASTEGK</sequence>
<proteinExistence type="predicted"/>
<dbReference type="InterPro" id="IPR009241">
    <property type="entry name" value="HigB-like"/>
</dbReference>
<evidence type="ECO:0000313" key="1">
    <source>
        <dbReference type="EMBL" id="OBU11203.1"/>
    </source>
</evidence>
<name>A0A1B8HP90_9GAMM</name>
<comment type="caution">
    <text evidence="1">The sequence shown here is derived from an EMBL/GenBank/DDBJ whole genome shotgun (WGS) entry which is preliminary data.</text>
</comment>
<dbReference type="Pfam" id="PF05973">
    <property type="entry name" value="Gp49"/>
    <property type="match status" value="1"/>
</dbReference>